<comment type="caution">
    <text evidence="2">The sequence shown here is derived from an EMBL/GenBank/DDBJ whole genome shotgun (WGS) entry which is preliminary data.</text>
</comment>
<evidence type="ECO:0000256" key="1">
    <source>
        <dbReference type="SAM" id="MobiDB-lite"/>
    </source>
</evidence>
<dbReference type="Proteomes" id="UP001175271">
    <property type="component" value="Unassembled WGS sequence"/>
</dbReference>
<protein>
    <submittedName>
        <fullName evidence="2">Uncharacterized protein</fullName>
    </submittedName>
</protein>
<proteinExistence type="predicted"/>
<name>A0AA39MBH1_9BILA</name>
<keyword evidence="3" id="KW-1185">Reference proteome</keyword>
<sequence>MSLLKRVTAFVKAAKKTSRKVKNQFSWNNADEATIAAFAMTVMPNVHVKKKLSSFGKAARRASNKFRRNLQGGSSKAPEPPKAEIVEKKVSNEAAAAYPVALFQ</sequence>
<evidence type="ECO:0000313" key="2">
    <source>
        <dbReference type="EMBL" id="KAK0428072.1"/>
    </source>
</evidence>
<dbReference type="AlphaFoldDB" id="A0AA39MBH1"/>
<reference evidence="2" key="1">
    <citation type="submission" date="2023-06" db="EMBL/GenBank/DDBJ databases">
        <title>Genomic analysis of the entomopathogenic nematode Steinernema hermaphroditum.</title>
        <authorList>
            <person name="Schwarz E.M."/>
            <person name="Heppert J.K."/>
            <person name="Baniya A."/>
            <person name="Schwartz H.T."/>
            <person name="Tan C.-H."/>
            <person name="Antoshechkin I."/>
            <person name="Sternberg P.W."/>
            <person name="Goodrich-Blair H."/>
            <person name="Dillman A.R."/>
        </authorList>
    </citation>
    <scope>NUCLEOTIDE SEQUENCE</scope>
    <source>
        <strain evidence="2">PS9179</strain>
        <tissue evidence="2">Whole animal</tissue>
    </source>
</reference>
<gene>
    <name evidence="2" type="ORF">QR680_010584</name>
</gene>
<dbReference type="EMBL" id="JAUCMV010000001">
    <property type="protein sequence ID" value="KAK0428072.1"/>
    <property type="molecule type" value="Genomic_DNA"/>
</dbReference>
<accession>A0AA39MBH1</accession>
<organism evidence="2 3">
    <name type="scientific">Steinernema hermaphroditum</name>
    <dbReference type="NCBI Taxonomy" id="289476"/>
    <lineage>
        <taxon>Eukaryota</taxon>
        <taxon>Metazoa</taxon>
        <taxon>Ecdysozoa</taxon>
        <taxon>Nematoda</taxon>
        <taxon>Chromadorea</taxon>
        <taxon>Rhabditida</taxon>
        <taxon>Tylenchina</taxon>
        <taxon>Panagrolaimomorpha</taxon>
        <taxon>Strongyloidoidea</taxon>
        <taxon>Steinernematidae</taxon>
        <taxon>Steinernema</taxon>
    </lineage>
</organism>
<evidence type="ECO:0000313" key="3">
    <source>
        <dbReference type="Proteomes" id="UP001175271"/>
    </source>
</evidence>
<feature type="region of interest" description="Disordered" evidence="1">
    <location>
        <begin position="65"/>
        <end position="85"/>
    </location>
</feature>